<accession>A0A7W5XLI9</accession>
<dbReference type="EC" id="6.2.1.1" evidence="3"/>
<dbReference type="Gene3D" id="3.30.300.30">
    <property type="match status" value="1"/>
</dbReference>
<dbReference type="InterPro" id="IPR042099">
    <property type="entry name" value="ANL_N_sf"/>
</dbReference>
<keyword evidence="1" id="KW-0007">Acetylation</keyword>
<dbReference type="AlphaFoldDB" id="A0A7W5XLI9"/>
<evidence type="ECO:0000259" key="2">
    <source>
        <dbReference type="Pfam" id="PF00501"/>
    </source>
</evidence>
<dbReference type="Pfam" id="PF00501">
    <property type="entry name" value="AMP-binding"/>
    <property type="match status" value="1"/>
</dbReference>
<gene>
    <name evidence="3" type="ORF">FHX47_001869</name>
</gene>
<dbReference type="Gene3D" id="3.40.50.12780">
    <property type="entry name" value="N-terminal domain of ligase-like"/>
    <property type="match status" value="1"/>
</dbReference>
<keyword evidence="3" id="KW-0436">Ligase</keyword>
<comment type="caution">
    <text evidence="3">The sequence shown here is derived from an EMBL/GenBank/DDBJ whole genome shotgun (WGS) entry which is preliminary data.</text>
</comment>
<sequence>MAELTNQDLPDRMKQIWQPVVDTLDWHRAPDVYWQPRREGRLDGEWFPAAAIDPLWNLLGRHQEAAAGRIAIHWEGEPGDRTTLTYGELEREVALMSSVLQDLGVGAEDTVAIYTGWQPETVVTLLACIGLGAQWIIVPMSIHSEALEERLALIAPKVLVTQDGAWRHGTVLPLKNWADDALGASDSVEHTIVIRRTGMNVSWFSGDHWYHELMSGRLSTSPKYAHQQDSSPRTISTIRDPDDVICAMQVASSDTPPAMTQHPTAGVLVSAASFQRSIAADGPLWCAGNIAWVVSTWHGLLGPLLFGHQTVIYEGTLDVPSSKRGWEIIRRYSVGTLVTSPSVMRTIRSWAEETPREAADLSVARVVTAGEAVEPELRSWMRLTFGSLGAEVLDGWGQVMIGGIVQVQGGATQLPDIGPRVADEGGETDRSTGTGELVLTHPLPGMVTAVEGPDADVMLGNYDRRGPNTYSTSDVVTMTENAFVHHGRSDSLVSVSGQLISLDAIRRVILDHPFVRRAEATTLLDSGVKKEIIAAVELQIADERTSEVSNGLDPAPAAQTPSFSDRASEIAAEIIGSVHNVIGGLATPQTIIFVDTLPASSRKMLASIDSALLLTDAQAAHLTWKEITEGTRTEELPTGENSAESR</sequence>
<dbReference type="Proteomes" id="UP000547528">
    <property type="component" value="Unassembled WGS sequence"/>
</dbReference>
<dbReference type="RefSeq" id="WP_183358648.1">
    <property type="nucleotide sequence ID" value="NZ_BAABKR010000001.1"/>
</dbReference>
<dbReference type="GO" id="GO:0003987">
    <property type="term" value="F:acetate-CoA ligase activity"/>
    <property type="evidence" value="ECO:0007669"/>
    <property type="project" value="UniProtKB-EC"/>
</dbReference>
<evidence type="ECO:0000313" key="3">
    <source>
        <dbReference type="EMBL" id="MBB3668240.1"/>
    </source>
</evidence>
<keyword evidence="4" id="KW-1185">Reference proteome</keyword>
<feature type="domain" description="AMP-dependent synthetase/ligase" evidence="2">
    <location>
        <begin position="64"/>
        <end position="440"/>
    </location>
</feature>
<reference evidence="3 4" key="1">
    <citation type="submission" date="2020-08" db="EMBL/GenBank/DDBJ databases">
        <title>Sequencing the genomes of 1000 actinobacteria strains.</title>
        <authorList>
            <person name="Klenk H.-P."/>
        </authorList>
    </citation>
    <scope>NUCLEOTIDE SEQUENCE [LARGE SCALE GENOMIC DNA]</scope>
    <source>
        <strain evidence="3 4">DSM 28238</strain>
    </source>
</reference>
<evidence type="ECO:0000256" key="1">
    <source>
        <dbReference type="ARBA" id="ARBA00022990"/>
    </source>
</evidence>
<evidence type="ECO:0000313" key="4">
    <source>
        <dbReference type="Proteomes" id="UP000547528"/>
    </source>
</evidence>
<dbReference type="PANTHER" id="PTHR24095">
    <property type="entry name" value="ACETYL-COENZYME A SYNTHETASE"/>
    <property type="match status" value="1"/>
</dbReference>
<organism evidence="3 4">
    <name type="scientific">Garicola koreensis</name>
    <dbReference type="NCBI Taxonomy" id="1262554"/>
    <lineage>
        <taxon>Bacteria</taxon>
        <taxon>Bacillati</taxon>
        <taxon>Actinomycetota</taxon>
        <taxon>Actinomycetes</taxon>
        <taxon>Micrococcales</taxon>
        <taxon>Micrococcaceae</taxon>
        <taxon>Garicola</taxon>
    </lineage>
</organism>
<dbReference type="InterPro" id="IPR000873">
    <property type="entry name" value="AMP-dep_synth/lig_dom"/>
</dbReference>
<protein>
    <submittedName>
        <fullName evidence="3">Acetyl-CoA synthetase</fullName>
        <ecNumber evidence="3">6.2.1.1</ecNumber>
    </submittedName>
</protein>
<dbReference type="SUPFAM" id="SSF56801">
    <property type="entry name" value="Acetyl-CoA synthetase-like"/>
    <property type="match status" value="1"/>
</dbReference>
<name>A0A7W5XLI9_9MICC</name>
<dbReference type="PANTHER" id="PTHR24095:SF14">
    <property type="entry name" value="ACETYL-COENZYME A SYNTHETASE 1"/>
    <property type="match status" value="1"/>
</dbReference>
<dbReference type="InterPro" id="IPR045851">
    <property type="entry name" value="AMP-bd_C_sf"/>
</dbReference>
<dbReference type="EMBL" id="JACIBT010000011">
    <property type="protein sequence ID" value="MBB3668240.1"/>
    <property type="molecule type" value="Genomic_DNA"/>
</dbReference>
<proteinExistence type="predicted"/>
<dbReference type="GO" id="GO:0006085">
    <property type="term" value="P:acetyl-CoA biosynthetic process"/>
    <property type="evidence" value="ECO:0007669"/>
    <property type="project" value="TreeGrafter"/>
</dbReference>